<protein>
    <submittedName>
        <fullName evidence="8">BTB/POZ-like</fullName>
    </submittedName>
</protein>
<gene>
    <name evidence="8" type="ORF">BVC80_9029g26</name>
</gene>
<evidence type="ECO:0000256" key="1">
    <source>
        <dbReference type="ARBA" id="ARBA00004906"/>
    </source>
</evidence>
<keyword evidence="9" id="KW-1185">Reference proteome</keyword>
<sequence>MINKKINQKITTNNPKSPGTSDSDATTDHIFGRSLVVIDKFATTGESFEKKEKSWFPNSHIPTDLTIQVDDINFYLHKYTLISRSEYISQINLQPSDSKISYDMKLENFPGRSETFEMVLKFCYGLPVELTPTNVAPLRCASEFLQMTEEYEEGNLISKTEAFLAFVVLSSWRDTITVLKSCGSLCPWAENLQIVRRCCDSIARKVSTTGELINDEGWWFNDVSTLHIDHFVRIITGIRAKGLKPESIGACIMNYAEKWLPSIDVDYFEGEKRYGTGKTELQLSILSGKREGGIGENKEYRLMIESLVSILPAQRETVSCKFLLWMLKMAVVYSATQALVSELEKRIGMVLEDANVNDLLIPSFKNAADQGKYADSPTGDSTMHNIDMVQRIVEYFLMHEQQQQQEQLQQPTCGKLNVAKLLDGYLAEIARDPNLSIAKFQVLAEALTENARTCHDGLYRAIDTYLKTHPDLMEHDRRRLCKVMNCEKLSLDACMHAAQNERLPLRTVMQVLFSEQVKMRMAINEKDLIPSERFTEQESSLSSAKKEIKTIKAELDMVKMKMAELQHDYCNLQLEFEKLTKQKTVSTWSSGWKKIKNSTFFHTKMDHTETGEEIHHRPKRASSCDIGRRRRLSIS</sequence>
<feature type="domain" description="BTB" evidence="6">
    <location>
        <begin position="63"/>
        <end position="132"/>
    </location>
</feature>
<evidence type="ECO:0000259" key="7">
    <source>
        <dbReference type="PROSITE" id="PS51649"/>
    </source>
</evidence>
<evidence type="ECO:0000256" key="3">
    <source>
        <dbReference type="PROSITE-ProRule" id="PRU00982"/>
    </source>
</evidence>
<dbReference type="PROSITE" id="PS50097">
    <property type="entry name" value="BTB"/>
    <property type="match status" value="1"/>
</dbReference>
<evidence type="ECO:0000259" key="6">
    <source>
        <dbReference type="PROSITE" id="PS50097"/>
    </source>
</evidence>
<dbReference type="InterPro" id="IPR043454">
    <property type="entry name" value="NPH3/RPT2-like"/>
</dbReference>
<dbReference type="OMA" id="RRNDSQW"/>
<proteinExistence type="inferred from homology"/>
<dbReference type="PANTHER" id="PTHR32370">
    <property type="entry name" value="OS12G0117600 PROTEIN"/>
    <property type="match status" value="1"/>
</dbReference>
<dbReference type="InterPro" id="IPR000210">
    <property type="entry name" value="BTB/POZ_dom"/>
</dbReference>
<dbReference type="OrthoDB" id="624345at2759"/>
<evidence type="ECO:0000313" key="8">
    <source>
        <dbReference type="EMBL" id="OVA14199.1"/>
    </source>
</evidence>
<reference evidence="8 9" key="1">
    <citation type="journal article" date="2017" name="Mol. Plant">
        <title>The Genome of Medicinal Plant Macleaya cordata Provides New Insights into Benzylisoquinoline Alkaloids Metabolism.</title>
        <authorList>
            <person name="Liu X."/>
            <person name="Liu Y."/>
            <person name="Huang P."/>
            <person name="Ma Y."/>
            <person name="Qing Z."/>
            <person name="Tang Q."/>
            <person name="Cao H."/>
            <person name="Cheng P."/>
            <person name="Zheng Y."/>
            <person name="Yuan Z."/>
            <person name="Zhou Y."/>
            <person name="Liu J."/>
            <person name="Tang Z."/>
            <person name="Zhuo Y."/>
            <person name="Zhang Y."/>
            <person name="Yu L."/>
            <person name="Huang J."/>
            <person name="Yang P."/>
            <person name="Peng Q."/>
            <person name="Zhang J."/>
            <person name="Jiang W."/>
            <person name="Zhang Z."/>
            <person name="Lin K."/>
            <person name="Ro D.K."/>
            <person name="Chen X."/>
            <person name="Xiong X."/>
            <person name="Shang Y."/>
            <person name="Huang S."/>
            <person name="Zeng J."/>
        </authorList>
    </citation>
    <scope>NUCLEOTIDE SEQUENCE [LARGE SCALE GENOMIC DNA]</scope>
    <source>
        <strain evidence="9">cv. BLH2017</strain>
        <tissue evidence="8">Root</tissue>
    </source>
</reference>
<evidence type="ECO:0000256" key="4">
    <source>
        <dbReference type="SAM" id="Coils"/>
    </source>
</evidence>
<comment type="caution">
    <text evidence="8">The sequence shown here is derived from an EMBL/GenBank/DDBJ whole genome shotgun (WGS) entry which is preliminary data.</text>
</comment>
<dbReference type="Pfam" id="PF00651">
    <property type="entry name" value="BTB"/>
    <property type="match status" value="1"/>
</dbReference>
<dbReference type="FunCoup" id="A0A200QUQ3">
    <property type="interactions" value="3"/>
</dbReference>
<dbReference type="SUPFAM" id="SSF54695">
    <property type="entry name" value="POZ domain"/>
    <property type="match status" value="1"/>
</dbReference>
<feature type="region of interest" description="Disordered" evidence="5">
    <location>
        <begin position="1"/>
        <end position="27"/>
    </location>
</feature>
<dbReference type="Gene3D" id="3.30.710.10">
    <property type="entry name" value="Potassium Channel Kv1.1, Chain A"/>
    <property type="match status" value="1"/>
</dbReference>
<evidence type="ECO:0000313" key="9">
    <source>
        <dbReference type="Proteomes" id="UP000195402"/>
    </source>
</evidence>
<dbReference type="InterPro" id="IPR011333">
    <property type="entry name" value="SKP1/BTB/POZ_sf"/>
</dbReference>
<comment type="pathway">
    <text evidence="1">Protein modification; protein ubiquitination.</text>
</comment>
<name>A0A200QUQ3_MACCD</name>
<dbReference type="EMBL" id="MVGT01001060">
    <property type="protein sequence ID" value="OVA14199.1"/>
    <property type="molecule type" value="Genomic_DNA"/>
</dbReference>
<keyword evidence="4" id="KW-0175">Coiled coil</keyword>
<dbReference type="AlphaFoldDB" id="A0A200QUQ3"/>
<evidence type="ECO:0000256" key="5">
    <source>
        <dbReference type="SAM" id="MobiDB-lite"/>
    </source>
</evidence>
<dbReference type="GO" id="GO:0016567">
    <property type="term" value="P:protein ubiquitination"/>
    <property type="evidence" value="ECO:0007669"/>
    <property type="project" value="UniProtKB-UniPathway"/>
</dbReference>
<keyword evidence="2" id="KW-0833">Ubl conjugation pathway</keyword>
<dbReference type="Proteomes" id="UP000195402">
    <property type="component" value="Unassembled WGS sequence"/>
</dbReference>
<comment type="similarity">
    <text evidence="3">Belongs to the NPH3 family.</text>
</comment>
<dbReference type="InterPro" id="IPR027356">
    <property type="entry name" value="NPH3_dom"/>
</dbReference>
<dbReference type="InParanoid" id="A0A200QUQ3"/>
<dbReference type="Pfam" id="PF03000">
    <property type="entry name" value="NPH3"/>
    <property type="match status" value="1"/>
</dbReference>
<feature type="coiled-coil region" evidence="4">
    <location>
        <begin position="541"/>
        <end position="568"/>
    </location>
</feature>
<dbReference type="STRING" id="56857.A0A200QUQ3"/>
<dbReference type="PROSITE" id="PS51649">
    <property type="entry name" value="NPH3"/>
    <property type="match status" value="1"/>
</dbReference>
<feature type="domain" description="NPH3" evidence="7">
    <location>
        <begin position="217"/>
        <end position="518"/>
    </location>
</feature>
<dbReference type="SMART" id="SM00225">
    <property type="entry name" value="BTB"/>
    <property type="match status" value="1"/>
</dbReference>
<accession>A0A200QUQ3</accession>
<dbReference type="UniPathway" id="UPA00143"/>
<organism evidence="8 9">
    <name type="scientific">Macleaya cordata</name>
    <name type="common">Five-seeded plume-poppy</name>
    <name type="synonym">Bocconia cordata</name>
    <dbReference type="NCBI Taxonomy" id="56857"/>
    <lineage>
        <taxon>Eukaryota</taxon>
        <taxon>Viridiplantae</taxon>
        <taxon>Streptophyta</taxon>
        <taxon>Embryophyta</taxon>
        <taxon>Tracheophyta</taxon>
        <taxon>Spermatophyta</taxon>
        <taxon>Magnoliopsida</taxon>
        <taxon>Ranunculales</taxon>
        <taxon>Papaveraceae</taxon>
        <taxon>Papaveroideae</taxon>
        <taxon>Macleaya</taxon>
    </lineage>
</organism>
<feature type="compositionally biased region" description="Low complexity" evidence="5">
    <location>
        <begin position="1"/>
        <end position="16"/>
    </location>
</feature>
<evidence type="ECO:0000256" key="2">
    <source>
        <dbReference type="ARBA" id="ARBA00022786"/>
    </source>
</evidence>
<feature type="region of interest" description="Disordered" evidence="5">
    <location>
        <begin position="608"/>
        <end position="635"/>
    </location>
</feature>